<dbReference type="InterPro" id="IPR022629">
    <property type="entry name" value="S-AdoMet_synt_central"/>
</dbReference>
<evidence type="ECO:0000259" key="16">
    <source>
        <dbReference type="Pfam" id="PF02773"/>
    </source>
</evidence>
<keyword evidence="8" id="KW-0479">Metal-binding</keyword>
<dbReference type="GO" id="GO:0006556">
    <property type="term" value="P:S-adenosylmethionine biosynthetic process"/>
    <property type="evidence" value="ECO:0007669"/>
    <property type="project" value="UniProtKB-UniPathway"/>
</dbReference>
<dbReference type="AlphaFoldDB" id="A0A0M0K7U7"/>
<feature type="region of interest" description="Disordered" evidence="13">
    <location>
        <begin position="221"/>
        <end position="245"/>
    </location>
</feature>
<comment type="cofactor">
    <cofactor evidence="1">
        <name>Mg(2+)</name>
        <dbReference type="ChEBI" id="CHEBI:18420"/>
    </cofactor>
</comment>
<dbReference type="GO" id="GO:0004478">
    <property type="term" value="F:methionine adenosyltransferase activity"/>
    <property type="evidence" value="ECO:0007669"/>
    <property type="project" value="UniProtKB-EC"/>
</dbReference>
<dbReference type="InterPro" id="IPR022631">
    <property type="entry name" value="ADOMET_SYNTHASE_CS"/>
</dbReference>
<evidence type="ECO:0000256" key="12">
    <source>
        <dbReference type="ARBA" id="ARBA00022958"/>
    </source>
</evidence>
<evidence type="ECO:0000256" key="5">
    <source>
        <dbReference type="ARBA" id="ARBA00012828"/>
    </source>
</evidence>
<dbReference type="PROSITE" id="PS00377">
    <property type="entry name" value="ADOMET_SYNTHASE_2"/>
    <property type="match status" value="1"/>
</dbReference>
<dbReference type="Gene3D" id="3.30.300.10">
    <property type="match status" value="3"/>
</dbReference>
<feature type="domain" description="S-adenosylmethionine synthetase C-terminal" evidence="16">
    <location>
        <begin position="304"/>
        <end position="440"/>
    </location>
</feature>
<evidence type="ECO:0000256" key="2">
    <source>
        <dbReference type="ARBA" id="ARBA00001958"/>
    </source>
</evidence>
<dbReference type="EMBL" id="JWZX01001060">
    <property type="protein sequence ID" value="KOO34884.1"/>
    <property type="molecule type" value="Genomic_DNA"/>
</dbReference>
<keyword evidence="7 17" id="KW-0808">Transferase</keyword>
<dbReference type="Pfam" id="PF02772">
    <property type="entry name" value="S-AdoMet_synt_M"/>
    <property type="match status" value="1"/>
</dbReference>
<evidence type="ECO:0000259" key="14">
    <source>
        <dbReference type="Pfam" id="PF00438"/>
    </source>
</evidence>
<comment type="cofactor">
    <cofactor evidence="2">
        <name>K(+)</name>
        <dbReference type="ChEBI" id="CHEBI:29103"/>
    </cofactor>
</comment>
<dbReference type="GO" id="GO:0006730">
    <property type="term" value="P:one-carbon metabolic process"/>
    <property type="evidence" value="ECO:0007669"/>
    <property type="project" value="UniProtKB-KW"/>
</dbReference>
<dbReference type="Pfam" id="PF00438">
    <property type="entry name" value="S-AdoMet_synt_N"/>
    <property type="match status" value="1"/>
</dbReference>
<evidence type="ECO:0000256" key="6">
    <source>
        <dbReference type="ARBA" id="ARBA00022563"/>
    </source>
</evidence>
<dbReference type="UniPathway" id="UPA00315">
    <property type="reaction ID" value="UER00080"/>
</dbReference>
<gene>
    <name evidence="17" type="ORF">Ctob_010380</name>
</gene>
<dbReference type="InterPro" id="IPR022630">
    <property type="entry name" value="S-AdoMet_synt_C"/>
</dbReference>
<evidence type="ECO:0000256" key="7">
    <source>
        <dbReference type="ARBA" id="ARBA00022679"/>
    </source>
</evidence>
<evidence type="ECO:0000256" key="1">
    <source>
        <dbReference type="ARBA" id="ARBA00001946"/>
    </source>
</evidence>
<keyword evidence="10" id="KW-0067">ATP-binding</keyword>
<evidence type="ECO:0000256" key="10">
    <source>
        <dbReference type="ARBA" id="ARBA00022840"/>
    </source>
</evidence>
<dbReference type="Proteomes" id="UP000037460">
    <property type="component" value="Unassembled WGS sequence"/>
</dbReference>
<organism evidence="17 18">
    <name type="scientific">Chrysochromulina tobinii</name>
    <dbReference type="NCBI Taxonomy" id="1460289"/>
    <lineage>
        <taxon>Eukaryota</taxon>
        <taxon>Haptista</taxon>
        <taxon>Haptophyta</taxon>
        <taxon>Prymnesiophyceae</taxon>
        <taxon>Prymnesiales</taxon>
        <taxon>Chrysochromulinaceae</taxon>
        <taxon>Chrysochromulina</taxon>
    </lineage>
</organism>
<evidence type="ECO:0000313" key="18">
    <source>
        <dbReference type="Proteomes" id="UP000037460"/>
    </source>
</evidence>
<keyword evidence="6" id="KW-0554">One-carbon metabolism</keyword>
<keyword evidence="11" id="KW-0460">Magnesium</keyword>
<evidence type="ECO:0000256" key="13">
    <source>
        <dbReference type="SAM" id="MobiDB-lite"/>
    </source>
</evidence>
<evidence type="ECO:0000256" key="3">
    <source>
        <dbReference type="ARBA" id="ARBA00005224"/>
    </source>
</evidence>
<dbReference type="Pfam" id="PF02773">
    <property type="entry name" value="S-AdoMet_synt_C"/>
    <property type="match status" value="1"/>
</dbReference>
<dbReference type="PANTHER" id="PTHR11964">
    <property type="entry name" value="S-ADENOSYLMETHIONINE SYNTHETASE"/>
    <property type="match status" value="1"/>
</dbReference>
<dbReference type="InterPro" id="IPR022628">
    <property type="entry name" value="S-AdoMet_synt_N"/>
</dbReference>
<dbReference type="PROSITE" id="PS00376">
    <property type="entry name" value="ADOMET_SYNTHASE_1"/>
    <property type="match status" value="1"/>
</dbReference>
<keyword evidence="18" id="KW-1185">Reference proteome</keyword>
<dbReference type="CDD" id="cd18079">
    <property type="entry name" value="S-AdoMet_synt"/>
    <property type="match status" value="1"/>
</dbReference>
<feature type="compositionally biased region" description="Basic and acidic residues" evidence="13">
    <location>
        <begin position="226"/>
        <end position="245"/>
    </location>
</feature>
<keyword evidence="12" id="KW-0630">Potassium</keyword>
<dbReference type="GO" id="GO:0005524">
    <property type="term" value="F:ATP binding"/>
    <property type="evidence" value="ECO:0007669"/>
    <property type="project" value="UniProtKB-KW"/>
</dbReference>
<comment type="similarity">
    <text evidence="4">Belongs to the AdoMet synthase family.</text>
</comment>
<comment type="caution">
    <text evidence="17">The sequence shown here is derived from an EMBL/GenBank/DDBJ whole genome shotgun (WGS) entry which is preliminary data.</text>
</comment>
<feature type="domain" description="S-adenosylmethionine synthetase N-terminal" evidence="14">
    <location>
        <begin position="18"/>
        <end position="123"/>
    </location>
</feature>
<evidence type="ECO:0000256" key="9">
    <source>
        <dbReference type="ARBA" id="ARBA00022741"/>
    </source>
</evidence>
<evidence type="ECO:0000313" key="17">
    <source>
        <dbReference type="EMBL" id="KOO34884.1"/>
    </source>
</evidence>
<accession>A0A0M0K7U7</accession>
<dbReference type="OrthoDB" id="5852090at2759"/>
<sequence>MSAKKQKVGGTTTEEREFMFSSESVNEGHPDKLCDQVSDAVLDACLAVDPKSRVACESASKDNMVMVFGEITTGAQLDYDKIVRAQIKKIGFDSFVDDLSSVDSKGLSHETMEVLVRINKQSPDIAGGVTGAGEQGKVVDDLDIGAGDQGIMFGYASDETESCMPLTHLMATRLGKTLTEVRKDGSLWWLRPDGKTQVTIKYKQNGDGSVEPLMIHTVVISSQHAEPGKAKRSKEQDGKDERPMWPADKEELAPTLEVMNEMIHDKVIVATLESIKLKNGQSALSIYSRDTCNLHINPSGKFIIGGPQGDAGLTGRKIIIDTYGGWGAHGGGAFSGKDPTKVDRSAAYACRWMAKSVVKSGLCKRALVQLSYAIGVAKPLSLFVETYGSEQGALSAQAITDIVKIAFDCRPGALARDLQLRQPKYNVTAAYCHFGREPFEKDGMTFFSWENAKDLSKYKSMTGAAIAKELAEQKEAVLKKWVD</sequence>
<dbReference type="SUPFAM" id="SSF55973">
    <property type="entry name" value="S-adenosylmethionine synthetase"/>
    <property type="match status" value="3"/>
</dbReference>
<dbReference type="InterPro" id="IPR022636">
    <property type="entry name" value="S-AdoMet_synthetase_sfam"/>
</dbReference>
<evidence type="ECO:0000256" key="4">
    <source>
        <dbReference type="ARBA" id="ARBA00009685"/>
    </source>
</evidence>
<evidence type="ECO:0000259" key="15">
    <source>
        <dbReference type="Pfam" id="PF02772"/>
    </source>
</evidence>
<name>A0A0M0K7U7_9EUKA</name>
<proteinExistence type="inferred from homology"/>
<feature type="domain" description="S-adenosylmethionine synthetase central" evidence="15">
    <location>
        <begin position="143"/>
        <end position="302"/>
    </location>
</feature>
<dbReference type="InterPro" id="IPR002133">
    <property type="entry name" value="S-AdoMet_synthetase"/>
</dbReference>
<dbReference type="GO" id="GO:0046872">
    <property type="term" value="F:metal ion binding"/>
    <property type="evidence" value="ECO:0007669"/>
    <property type="project" value="UniProtKB-KW"/>
</dbReference>
<protein>
    <recommendedName>
        <fullName evidence="5">methionine adenosyltransferase</fullName>
        <ecNumber evidence="5">2.5.1.6</ecNumber>
    </recommendedName>
</protein>
<comment type="pathway">
    <text evidence="3">Amino-acid biosynthesis; S-adenosyl-L-methionine biosynthesis; S-adenosyl-L-methionine from L-methionine: step 1/1.</text>
</comment>
<keyword evidence="9" id="KW-0547">Nucleotide-binding</keyword>
<dbReference type="EC" id="2.5.1.6" evidence="5"/>
<evidence type="ECO:0000256" key="11">
    <source>
        <dbReference type="ARBA" id="ARBA00022842"/>
    </source>
</evidence>
<evidence type="ECO:0000256" key="8">
    <source>
        <dbReference type="ARBA" id="ARBA00022723"/>
    </source>
</evidence>
<reference evidence="18" key="1">
    <citation type="journal article" date="2015" name="PLoS Genet.">
        <title>Genome Sequence and Transcriptome Analyses of Chrysochromulina tobin: Metabolic Tools for Enhanced Algal Fitness in the Prominent Order Prymnesiales (Haptophyceae).</title>
        <authorList>
            <person name="Hovde B.T."/>
            <person name="Deodato C.R."/>
            <person name="Hunsperger H.M."/>
            <person name="Ryken S.A."/>
            <person name="Yost W."/>
            <person name="Jha R.K."/>
            <person name="Patterson J."/>
            <person name="Monnat R.J. Jr."/>
            <person name="Barlow S.B."/>
            <person name="Starkenburg S.R."/>
            <person name="Cattolico R.A."/>
        </authorList>
    </citation>
    <scope>NUCLEOTIDE SEQUENCE</scope>
    <source>
        <strain evidence="18">CCMP291</strain>
    </source>
</reference>